<accession>A0A6C2UB94</accession>
<sequence>MSRQESPLHILEGEVPSEPPAAPDRYSPQTSFAKAPAVKYRAGKRKDGAGGLFDRMIWWQNNFAAQPPWSAPTASALSVVRAVEESKDGLPWELKAEMTN</sequence>
<name>A0A6C2UB94_PONDE</name>
<dbReference type="RefSeq" id="WP_136082059.1">
    <property type="nucleotide sequence ID" value="NZ_CAAHFG010000003.1"/>
</dbReference>
<dbReference type="AlphaFoldDB" id="A0A6C2UB94"/>
<dbReference type="EMBL" id="CAAHFG010000003">
    <property type="protein sequence ID" value="VGO16566.1"/>
    <property type="molecule type" value="Genomic_DNA"/>
</dbReference>
<gene>
    <name evidence="2" type="ORF">PDESU_05157</name>
</gene>
<organism evidence="2 3">
    <name type="scientific">Pontiella desulfatans</name>
    <dbReference type="NCBI Taxonomy" id="2750659"/>
    <lineage>
        <taxon>Bacteria</taxon>
        <taxon>Pseudomonadati</taxon>
        <taxon>Kiritimatiellota</taxon>
        <taxon>Kiritimatiellia</taxon>
        <taxon>Kiritimatiellales</taxon>
        <taxon>Pontiellaceae</taxon>
        <taxon>Pontiella</taxon>
    </lineage>
</organism>
<keyword evidence="3" id="KW-1185">Reference proteome</keyword>
<protein>
    <submittedName>
        <fullName evidence="2">Uncharacterized protein</fullName>
    </submittedName>
</protein>
<feature type="region of interest" description="Disordered" evidence="1">
    <location>
        <begin position="1"/>
        <end position="30"/>
    </location>
</feature>
<reference evidence="2 3" key="1">
    <citation type="submission" date="2019-04" db="EMBL/GenBank/DDBJ databases">
        <authorList>
            <person name="Van Vliet M D."/>
        </authorList>
    </citation>
    <scope>NUCLEOTIDE SEQUENCE [LARGE SCALE GENOMIC DNA]</scope>
    <source>
        <strain evidence="2 3">F1</strain>
    </source>
</reference>
<evidence type="ECO:0000313" key="2">
    <source>
        <dbReference type="EMBL" id="VGO16566.1"/>
    </source>
</evidence>
<dbReference type="Proteomes" id="UP000366872">
    <property type="component" value="Unassembled WGS sequence"/>
</dbReference>
<evidence type="ECO:0000313" key="3">
    <source>
        <dbReference type="Proteomes" id="UP000366872"/>
    </source>
</evidence>
<evidence type="ECO:0000256" key="1">
    <source>
        <dbReference type="SAM" id="MobiDB-lite"/>
    </source>
</evidence>
<proteinExistence type="predicted"/>